<dbReference type="EMBL" id="JARIHO010000009">
    <property type="protein sequence ID" value="KAJ7355372.1"/>
    <property type="molecule type" value="Genomic_DNA"/>
</dbReference>
<dbReference type="AlphaFoldDB" id="A0AAD7AE55"/>
<feature type="region of interest" description="Disordered" evidence="1">
    <location>
        <begin position="342"/>
        <end position="372"/>
    </location>
</feature>
<feature type="transmembrane region" description="Helical" evidence="2">
    <location>
        <begin position="307"/>
        <end position="329"/>
    </location>
</feature>
<name>A0AAD7AE55_9AGAR</name>
<evidence type="ECO:0000256" key="1">
    <source>
        <dbReference type="SAM" id="MobiDB-lite"/>
    </source>
</evidence>
<keyword evidence="2" id="KW-0472">Membrane</keyword>
<keyword evidence="2" id="KW-1133">Transmembrane helix</keyword>
<protein>
    <submittedName>
        <fullName evidence="3">Uncharacterized protein</fullName>
    </submittedName>
</protein>
<feature type="compositionally biased region" description="Low complexity" evidence="1">
    <location>
        <begin position="36"/>
        <end position="46"/>
    </location>
</feature>
<evidence type="ECO:0000256" key="2">
    <source>
        <dbReference type="SAM" id="Phobius"/>
    </source>
</evidence>
<feature type="region of interest" description="Disordered" evidence="1">
    <location>
        <begin position="386"/>
        <end position="421"/>
    </location>
</feature>
<comment type="caution">
    <text evidence="3">The sequence shown here is derived from an EMBL/GenBank/DDBJ whole genome shotgun (WGS) entry which is preliminary data.</text>
</comment>
<accession>A0AAD7AE55</accession>
<feature type="compositionally biased region" description="Low complexity" evidence="1">
    <location>
        <begin position="410"/>
        <end position="421"/>
    </location>
</feature>
<evidence type="ECO:0000313" key="4">
    <source>
        <dbReference type="Proteomes" id="UP001218218"/>
    </source>
</evidence>
<organism evidence="3 4">
    <name type="scientific">Mycena albidolilacea</name>
    <dbReference type="NCBI Taxonomy" id="1033008"/>
    <lineage>
        <taxon>Eukaryota</taxon>
        <taxon>Fungi</taxon>
        <taxon>Dikarya</taxon>
        <taxon>Basidiomycota</taxon>
        <taxon>Agaricomycotina</taxon>
        <taxon>Agaricomycetes</taxon>
        <taxon>Agaricomycetidae</taxon>
        <taxon>Agaricales</taxon>
        <taxon>Marasmiineae</taxon>
        <taxon>Mycenaceae</taxon>
        <taxon>Mycena</taxon>
    </lineage>
</organism>
<evidence type="ECO:0000313" key="3">
    <source>
        <dbReference type="EMBL" id="KAJ7355372.1"/>
    </source>
</evidence>
<sequence>MPLNITVLDQSPTVSYSPSREGASSSSWQSTWTGSSDSSYDSSHAQTNIPQGTSSHVTSLVGATVEIEFIGTAISLYGQGTRGAYTTTLDGKNTIPGSPSGSMLATYGGLSDAKHTIMLKVTQSQTLGFSYATFIVRSDITPTSIVNSTEIAVTSGSTNSFFSTTGSGFNNQRSDQGYTRIDTQSAGSQFSFSCSNTSTLFIYGTTNYDHQTFSVELDPGTSQGTRILNGTSKWFVLDNLLFWEAGMDPTQQYEVKITNLVDGSYTDLHSAVMMRLPVNAGVSTSGSQSSSTGSPFVSASHSVGKTVGIVVGVVVPIAAILLCAFTLQLRYNRKKKARTLEEIDPSYPKDTSLLDSGHSMAHPDSSNQGTYVALPTSATNSVHDHSAPYPAFSDPVPDGFSDSRTPQLYTTGSTSSAAGESTRLVPHMAPHRKARKPNKGPILNDILNDIASTHALRQEVDAGRATGADALIEAVPPSYDPAWAE</sequence>
<dbReference type="Gene3D" id="2.60.120.260">
    <property type="entry name" value="Galactose-binding domain-like"/>
    <property type="match status" value="1"/>
</dbReference>
<dbReference type="Proteomes" id="UP001218218">
    <property type="component" value="Unassembled WGS sequence"/>
</dbReference>
<feature type="compositionally biased region" description="Low complexity" evidence="1">
    <location>
        <begin position="22"/>
        <end position="31"/>
    </location>
</feature>
<feature type="compositionally biased region" description="Polar residues" evidence="1">
    <location>
        <begin position="7"/>
        <end position="18"/>
    </location>
</feature>
<reference evidence="3" key="1">
    <citation type="submission" date="2023-03" db="EMBL/GenBank/DDBJ databases">
        <title>Massive genome expansion in bonnet fungi (Mycena s.s.) driven by repeated elements and novel gene families across ecological guilds.</title>
        <authorList>
            <consortium name="Lawrence Berkeley National Laboratory"/>
            <person name="Harder C.B."/>
            <person name="Miyauchi S."/>
            <person name="Viragh M."/>
            <person name="Kuo A."/>
            <person name="Thoen E."/>
            <person name="Andreopoulos B."/>
            <person name="Lu D."/>
            <person name="Skrede I."/>
            <person name="Drula E."/>
            <person name="Henrissat B."/>
            <person name="Morin E."/>
            <person name="Kohler A."/>
            <person name="Barry K."/>
            <person name="LaButti K."/>
            <person name="Morin E."/>
            <person name="Salamov A."/>
            <person name="Lipzen A."/>
            <person name="Mereny Z."/>
            <person name="Hegedus B."/>
            <person name="Baldrian P."/>
            <person name="Stursova M."/>
            <person name="Weitz H."/>
            <person name="Taylor A."/>
            <person name="Grigoriev I.V."/>
            <person name="Nagy L.G."/>
            <person name="Martin F."/>
            <person name="Kauserud H."/>
        </authorList>
    </citation>
    <scope>NUCLEOTIDE SEQUENCE</scope>
    <source>
        <strain evidence="3">CBHHK002</strain>
    </source>
</reference>
<proteinExistence type="predicted"/>
<keyword evidence="4" id="KW-1185">Reference proteome</keyword>
<keyword evidence="2" id="KW-0812">Transmembrane</keyword>
<feature type="region of interest" description="Disordered" evidence="1">
    <location>
        <begin position="1"/>
        <end position="31"/>
    </location>
</feature>
<gene>
    <name evidence="3" type="ORF">DFH08DRAFT_498128</name>
</gene>
<feature type="region of interest" description="Disordered" evidence="1">
    <location>
        <begin position="36"/>
        <end position="55"/>
    </location>
</feature>